<protein>
    <recommendedName>
        <fullName evidence="6">Glyceraldehyde 3-phosphate dehydrogenase NAD(P) binding domain-containing protein</fullName>
    </recommendedName>
</protein>
<dbReference type="InterPro" id="IPR020828">
    <property type="entry name" value="GlycerAld_3-P_DH_NAD(P)-bd"/>
</dbReference>
<evidence type="ECO:0000313" key="7">
    <source>
        <dbReference type="EMBL" id="CAF1463742.1"/>
    </source>
</evidence>
<dbReference type="SMART" id="SM00846">
    <property type="entry name" value="Gp_dh_N"/>
    <property type="match status" value="1"/>
</dbReference>
<comment type="similarity">
    <text evidence="1">Belongs to the glyceraldehyde-3-phosphate dehydrogenase family.</text>
</comment>
<accession>A0A8S2FH86</accession>
<evidence type="ECO:0000259" key="6">
    <source>
        <dbReference type="SMART" id="SM00846"/>
    </source>
</evidence>
<reference evidence="7" key="1">
    <citation type="submission" date="2021-02" db="EMBL/GenBank/DDBJ databases">
        <authorList>
            <person name="Nowell W R."/>
        </authorList>
    </citation>
    <scope>NUCLEOTIDE SEQUENCE</scope>
</reference>
<dbReference type="InterPro" id="IPR036291">
    <property type="entry name" value="NAD(P)-bd_dom_sf"/>
</dbReference>
<dbReference type="InterPro" id="IPR020829">
    <property type="entry name" value="GlycerAld_3-P_DH_cat"/>
</dbReference>
<gene>
    <name evidence="7" type="ORF">OVA965_LOCUS35358</name>
    <name evidence="8" type="ORF">TMI583_LOCUS36320</name>
</gene>
<proteinExistence type="inferred from homology"/>
<dbReference type="GO" id="GO:0006096">
    <property type="term" value="P:glycolytic process"/>
    <property type="evidence" value="ECO:0007669"/>
    <property type="project" value="TreeGrafter"/>
</dbReference>
<dbReference type="Gene3D" id="3.30.360.10">
    <property type="entry name" value="Dihydrodipicolinate Reductase, domain 2"/>
    <property type="match status" value="1"/>
</dbReference>
<keyword evidence="3" id="KW-0560">Oxidoreductase</keyword>
<dbReference type="SUPFAM" id="SSF55347">
    <property type="entry name" value="Glyceraldehyde-3-phosphate dehydrogenase-like, C-terminal domain"/>
    <property type="match status" value="1"/>
</dbReference>
<dbReference type="Proteomes" id="UP000677228">
    <property type="component" value="Unassembled WGS sequence"/>
</dbReference>
<dbReference type="InterPro" id="IPR020831">
    <property type="entry name" value="GlycerAld/Erythrose_P_DH"/>
</dbReference>
<dbReference type="InterPro" id="IPR020830">
    <property type="entry name" value="GlycerAld_3-P_DH_AS"/>
</dbReference>
<evidence type="ECO:0000256" key="5">
    <source>
        <dbReference type="ARBA" id="ARBA00047698"/>
    </source>
</evidence>
<comment type="subunit">
    <text evidence="2">Homotetramer.</text>
</comment>
<evidence type="ECO:0000313" key="8">
    <source>
        <dbReference type="EMBL" id="CAF4256646.1"/>
    </source>
</evidence>
<dbReference type="GO" id="GO:0051287">
    <property type="term" value="F:NAD binding"/>
    <property type="evidence" value="ECO:0007669"/>
    <property type="project" value="InterPro"/>
</dbReference>
<dbReference type="Proteomes" id="UP000682733">
    <property type="component" value="Unassembled WGS sequence"/>
</dbReference>
<evidence type="ECO:0000256" key="3">
    <source>
        <dbReference type="ARBA" id="ARBA00023002"/>
    </source>
</evidence>
<evidence type="ECO:0000256" key="1">
    <source>
        <dbReference type="ARBA" id="ARBA00007406"/>
    </source>
</evidence>
<dbReference type="Pfam" id="PF02800">
    <property type="entry name" value="Gp_dh_C"/>
    <property type="match status" value="1"/>
</dbReference>
<dbReference type="AlphaFoldDB" id="A0A8S2FH86"/>
<dbReference type="GO" id="GO:0004365">
    <property type="term" value="F:glyceraldehyde-3-phosphate dehydrogenase (NAD+) (phosphorylating) activity"/>
    <property type="evidence" value="ECO:0007669"/>
    <property type="project" value="UniProtKB-EC"/>
</dbReference>
<dbReference type="SUPFAM" id="SSF51735">
    <property type="entry name" value="NAD(P)-binding Rossmann-fold domains"/>
    <property type="match status" value="1"/>
</dbReference>
<keyword evidence="4" id="KW-0520">NAD</keyword>
<dbReference type="EMBL" id="CAJOBA010052606">
    <property type="protein sequence ID" value="CAF4256646.1"/>
    <property type="molecule type" value="Genomic_DNA"/>
</dbReference>
<comment type="caution">
    <text evidence="7">The sequence shown here is derived from an EMBL/GenBank/DDBJ whole genome shotgun (WGS) entry which is preliminary data.</text>
</comment>
<dbReference type="Gene3D" id="3.40.50.720">
    <property type="entry name" value="NAD(P)-binding Rossmann-like Domain"/>
    <property type="match status" value="2"/>
</dbReference>
<evidence type="ECO:0000256" key="4">
    <source>
        <dbReference type="ARBA" id="ARBA00023027"/>
    </source>
</evidence>
<dbReference type="CDD" id="cd18126">
    <property type="entry name" value="GAPDH_I_C"/>
    <property type="match status" value="1"/>
</dbReference>
<dbReference type="PROSITE" id="PS00071">
    <property type="entry name" value="GAPDH"/>
    <property type="match status" value="1"/>
</dbReference>
<name>A0A8S2FH86_9BILA</name>
<dbReference type="EMBL" id="CAJNOK010030738">
    <property type="protein sequence ID" value="CAF1463742.1"/>
    <property type="molecule type" value="Genomic_DNA"/>
</dbReference>
<evidence type="ECO:0000256" key="2">
    <source>
        <dbReference type="ARBA" id="ARBA00011881"/>
    </source>
</evidence>
<dbReference type="PANTHER" id="PTHR10836">
    <property type="entry name" value="GLYCERALDEHYDE 3-PHOSPHATE DEHYDROGENASE"/>
    <property type="match status" value="1"/>
</dbReference>
<sequence length="374" mass="41345">MGEDIESDREKDADVEMHGAINNPSLWLHYSSISKRGTLGIRWISRSDQVNLATMHIDLSSASPDIYHWQQETTAIQRFLPAEQIEQERFGEALSLVPTHPLYSHPFAISNVKIGINGFGRIGRLVFRCALEQAVQVIVVNGAEYVVESTGVFTTVDKCQPHIQADAKKVIITAPSADAPMFIMGVNEYKYTGKETVFSIASCTTNCLAPLAKGVHEKFGIVEALMTAVHSYTATQKIVDSSSNKIGKVIPDLNGKLTGMAFRVPTPNVSVVDLTARLNKGAKYEEICAAIKEAANGPLKNIFAYTDEKVVSTDFIDDTHSSIFDAKAGISLNDNFVKLVAWYDNEYGYSDRVIDLIRHIAKKDHEDKLEQSFE</sequence>
<dbReference type="PANTHER" id="PTHR10836:SF76">
    <property type="entry name" value="GLYCERALDEHYDE-3-PHOSPHATE DEHYDROGENASE-RELATED"/>
    <property type="match status" value="1"/>
</dbReference>
<dbReference type="GO" id="GO:0005829">
    <property type="term" value="C:cytosol"/>
    <property type="evidence" value="ECO:0007669"/>
    <property type="project" value="TreeGrafter"/>
</dbReference>
<evidence type="ECO:0000313" key="9">
    <source>
        <dbReference type="Proteomes" id="UP000677228"/>
    </source>
</evidence>
<feature type="domain" description="Glyceraldehyde 3-phosphate dehydrogenase NAD(P) binding" evidence="6">
    <location>
        <begin position="112"/>
        <end position="203"/>
    </location>
</feature>
<dbReference type="PRINTS" id="PR00078">
    <property type="entry name" value="G3PDHDRGNASE"/>
</dbReference>
<organism evidence="7 9">
    <name type="scientific">Didymodactylos carnosus</name>
    <dbReference type="NCBI Taxonomy" id="1234261"/>
    <lineage>
        <taxon>Eukaryota</taxon>
        <taxon>Metazoa</taxon>
        <taxon>Spiralia</taxon>
        <taxon>Gnathifera</taxon>
        <taxon>Rotifera</taxon>
        <taxon>Eurotatoria</taxon>
        <taxon>Bdelloidea</taxon>
        <taxon>Philodinida</taxon>
        <taxon>Philodinidae</taxon>
        <taxon>Didymodactylos</taxon>
    </lineage>
</organism>
<comment type="catalytic activity">
    <reaction evidence="5">
        <text>D-glyceraldehyde 3-phosphate + phosphate + NAD(+) = (2R)-3-phospho-glyceroyl phosphate + NADH + H(+)</text>
        <dbReference type="Rhea" id="RHEA:10300"/>
        <dbReference type="ChEBI" id="CHEBI:15378"/>
        <dbReference type="ChEBI" id="CHEBI:43474"/>
        <dbReference type="ChEBI" id="CHEBI:57540"/>
        <dbReference type="ChEBI" id="CHEBI:57604"/>
        <dbReference type="ChEBI" id="CHEBI:57945"/>
        <dbReference type="ChEBI" id="CHEBI:59776"/>
        <dbReference type="EC" id="1.2.1.12"/>
    </reaction>
</comment>